<feature type="region of interest" description="Disordered" evidence="1">
    <location>
        <begin position="489"/>
        <end position="613"/>
    </location>
</feature>
<dbReference type="RefSeq" id="WP_262567505.1">
    <property type="nucleotide sequence ID" value="NZ_JAPFCC010000001.1"/>
</dbReference>
<organism evidence="2 3">
    <name type="scientific">Endozoicomonas gorgoniicola</name>
    <dbReference type="NCBI Taxonomy" id="1234144"/>
    <lineage>
        <taxon>Bacteria</taxon>
        <taxon>Pseudomonadati</taxon>
        <taxon>Pseudomonadota</taxon>
        <taxon>Gammaproteobacteria</taxon>
        <taxon>Oceanospirillales</taxon>
        <taxon>Endozoicomonadaceae</taxon>
        <taxon>Endozoicomonas</taxon>
    </lineage>
</organism>
<evidence type="ECO:0000256" key="1">
    <source>
        <dbReference type="SAM" id="MobiDB-lite"/>
    </source>
</evidence>
<reference evidence="2 3" key="1">
    <citation type="submission" date="2022-10" db="EMBL/GenBank/DDBJ databases">
        <title>High-quality genome sequences of two octocoral-associated bacteria, Endozoicomonas euniceicola EF212 and Endozoicomonas gorgoniicola PS125.</title>
        <authorList>
            <person name="Chiou Y.-J."/>
            <person name="Chen Y.-H."/>
        </authorList>
    </citation>
    <scope>NUCLEOTIDE SEQUENCE [LARGE SCALE GENOMIC DNA]</scope>
    <source>
        <strain evidence="2 3">PS125</strain>
    </source>
</reference>
<gene>
    <name evidence="2" type="ORF">NX722_07800</name>
</gene>
<comment type="caution">
    <text evidence="2">The sequence shown here is derived from an EMBL/GenBank/DDBJ whole genome shotgun (WGS) entry which is preliminary data.</text>
</comment>
<feature type="compositionally biased region" description="Polar residues" evidence="1">
    <location>
        <begin position="565"/>
        <end position="584"/>
    </location>
</feature>
<sequence>MIPDAGQPRPSPSDRKNPEDSGETGNQPELPESTAAPTTDSGAVKVSHRAARPAKASSHLAASGIPSYDITLSRTELLLKLMEALSLYKNDKPAKGETLQAFFERLGIIYHYQSERALEVDDQSLTEIRQELKHTMSTNIGCSLLLSAAMTKLKLKDGRGLKEVTNCLLDKYADVLPDFIELLHLNHEYNFNPAAFENEDKLNFFCELAKKSHFMPSVWLMTRLALKPGGPISPGLIIDLLSSLEATEKLHGMVLSSFLLSPDDVELIIELDTPHNRTEYHQALWIFACLFNLSKKEYWPGNPGGFPDKLQKSLASCLRQSVLETSGNKFTQVLEEAMSLEQIDKKKDKKKLLKVESALKSHYGVDDAKAAERDSELSSYQRDISGLILAWHSRQKFLLREANPLQCAIILRRIGRRENFKLVYMDAAKIFASFGHYDEALGCLDELLRNPLPTGHQETIRHQYESYSLARQAAVLSKAVSSTADENEWLEGTMAAGPTGARKKTTAKGKGKKGKSKGKGKRTKDNQSVQKAEKGQEAGSDAVKGSSQLPVPEAVPEAAAHEISPKQTAKATEASQPERPSTSAAPEVSVPVSSEKEPRAQKSWQPEGEWLPDGHREVSKFQRDIHLARDNCDLKLEAKTISRWLSNTRGQPIYGRICEEAAWFYIRQMESPFPNLYALDGETVNKRTDMAKLAEQWLSRTEACYFKTTRGTGNSPDELRELIVNTYSSHPDWQQNPEYRKRIRGICSSRGHLYSILSAYISGHRYSWSYHQKLTERYRAFYNLKELADPEFDLMTTKVSGMQLT</sequence>
<proteinExistence type="predicted"/>
<dbReference type="Proteomes" id="UP001209854">
    <property type="component" value="Unassembled WGS sequence"/>
</dbReference>
<feature type="compositionally biased region" description="Basic residues" evidence="1">
    <location>
        <begin position="501"/>
        <end position="522"/>
    </location>
</feature>
<feature type="region of interest" description="Disordered" evidence="1">
    <location>
        <begin position="1"/>
        <end position="58"/>
    </location>
</feature>
<dbReference type="EMBL" id="JAPFCC010000001">
    <property type="protein sequence ID" value="MCW7552552.1"/>
    <property type="molecule type" value="Genomic_DNA"/>
</dbReference>
<evidence type="ECO:0000313" key="2">
    <source>
        <dbReference type="EMBL" id="MCW7552552.1"/>
    </source>
</evidence>
<keyword evidence="3" id="KW-1185">Reference proteome</keyword>
<accession>A0ABT3MT72</accession>
<evidence type="ECO:0000313" key="3">
    <source>
        <dbReference type="Proteomes" id="UP001209854"/>
    </source>
</evidence>
<protein>
    <submittedName>
        <fullName evidence="2">Uncharacterized protein</fullName>
    </submittedName>
</protein>
<name>A0ABT3MT72_9GAMM</name>